<feature type="domain" description="EGF-like" evidence="3">
    <location>
        <begin position="1727"/>
        <end position="1771"/>
    </location>
</feature>
<protein>
    <recommendedName>
        <fullName evidence="3">EGF-like domain-containing protein</fullName>
    </recommendedName>
</protein>
<comment type="caution">
    <text evidence="4">The sequence shown here is derived from an EMBL/GenBank/DDBJ whole genome shotgun (WGS) entry which is preliminary data.</text>
</comment>
<feature type="region of interest" description="Disordered" evidence="2">
    <location>
        <begin position="1894"/>
        <end position="1918"/>
    </location>
</feature>
<comment type="caution">
    <text evidence="1">Lacks conserved residue(s) required for the propagation of feature annotation.</text>
</comment>
<dbReference type="Proteomes" id="UP001141327">
    <property type="component" value="Unassembled WGS sequence"/>
</dbReference>
<evidence type="ECO:0000256" key="2">
    <source>
        <dbReference type="SAM" id="MobiDB-lite"/>
    </source>
</evidence>
<dbReference type="EMBL" id="JAPMOS010000061">
    <property type="protein sequence ID" value="KAJ4456789.1"/>
    <property type="molecule type" value="Genomic_DNA"/>
</dbReference>
<keyword evidence="1" id="KW-1015">Disulfide bond</keyword>
<dbReference type="PROSITE" id="PS50026">
    <property type="entry name" value="EGF_3"/>
    <property type="match status" value="1"/>
</dbReference>
<dbReference type="InterPro" id="IPR000742">
    <property type="entry name" value="EGF"/>
</dbReference>
<keyword evidence="5" id="KW-1185">Reference proteome</keyword>
<name>A0ABQ8UBX0_9EUKA</name>
<sequence>MNILSSVDTGISRPFLAFFLPSSVWGIRPFIPSSASASVVNAAPASIIAGADLIITYIGRDADNNTVPCTPTNMATNFTFTLDDTDVTALVWGCNGSLFMASFVPAPGEHHRLGMPGANQTVTVALDISPADRAVRSVSEVMAGKDFFATIDARTSAGAPVSCTGAAASTTFDIRMNDTKPSVKWHCSFGGFRTTGSSGRPYDPLTANITGFSAEPPTASSPMYIYVMCGGPDYLDFLLIRDGALNWTTVDRTISLVGWTRIVLPPIGKVTGLKLQTICQPKVAIGEIGFLNGSTEVPWFSGTGLLPAGFMPSANLMPFGPLDYADPFLATPQPPSTILQWVAFWQPIVAGRWTMTARSLDELDSVGTSSIVTVNPVPIFPPSGRVGLPLSIQIMSRDRWDNVVPCTPALLLTEGFGIRWDDVPDVTSVTWSCALDQDPAPVVGTMTPTPSMAGPHMVRPKMRDGSMIRTATLSIAYAAPQMSNLTASPSFVLGQPYTAIIEARDPAGNSIGCSPAFLQLHMLSIQWDGAAPWGGVSWACNTSVSPALFVATVTPVVAGVHRFTVSFSGEVDTLDLVVEGPLPEISALNSTARLLNTTQAGQPWYAIIQAKTSAGAEVGCSPSSAANTFDILWNGTAPRGISWKCTFGGYRSIYDYYQSMTVQGGYLRGPTSSSPLYAYMMWAPVYAGWKPSITVQLWDCSATPSLSQYTWGAPDPLVWTRREIVPPGGCVSKLVIDSDVFFGRMAFGELGFLDGTTEVPWFRGTGLLPDGIKLMSGPPDPPPKSSATPTANNNKLNAHHLAYNSFSDGSGTWDAFGPADWANPFAASLHPVNYTQQWIAGWIPTSGGDWEATARTIGGLEPMVINSSIVTVTPAKWRVAGQVVIEVVGRDQWNNTVPCTAALLLQERFDFQERFPVGPPATVLVTRFVPESNITAPNVAIAGQPYPVTITARDATGAVVSCDYDWDRAFVLLWDSSAPESLAWSCDYQQSPTRFVATLAPKVAGLHQVTANLAGSGDDILHPGLPPVRVLPGPPSAATSSLLLANTTVDSVNPILLAAQDAYHNLIPCNISITGTFRVLAGGQLPRNLTWSCWAGGWQFHSQIELAVGNTSTPPRAPLYVWVFLASGNGSNSGDELKITWRRSDGAAYEATWSAHYDCTTPSWRGALPPRGRWHRIVTTTLGQATISGLAMSLSLDGSAADAAVGPAGYLDPVTGAEVPWAGLLLAANSSTATSIDGLAMMHPLGNQTTGSTTSLFVATWIPLQAREKLTLTVAAGGTTITGSPGLITVGQGSLSAQTSPFLRPANVTAGAMYRLLIAGIDGHGNAVPCSSVPDPAGSLAVRWDGLPPAGIHWSCGGSNGGASSDLFQVSWPAVGQVGNHTVGVYFPDGTSAEWQVAVLLGSASSMESTITTLNSTMAGSAVSVTLSARDASGNPIPCVETTLSPPPFNIRWNGTVPADLTWACNGSSQFVATFTPRGASGDVWLDLSLASAPPANVTHQPIVVLPDTVPPQLTAVRFESSNSRDPALARRGDMLSVFFTASEPVRPATNITIGGLLAEELISIDAAGRQWVARRAANCTTEGPIGFAVSGVDDWAGNSMVVAVVDTVTVGPNTIRIDCTPPRPMNVTARSSNPVDPRLALPGDQLTLTFAVSEPIDTSTVGLFLATHPANITTVEALAQGAIYQATYVVLAGDALGEAQWLFNRMADLAGNEMVAPVVSGRLAYFGSTCLQDSHCGGLDGAKCAMNHSLLPAAVYHCECPEGSSGPHCETWNNSRLSLISDVSYTTPTTTISGQPSSVIVTARDAEGTPIGCNSASAGAAFTALWDGAVPADLRWSCNGSRFVATFTLGGNGTAGNHTLVVRCTTVGNVTATGQCGNSTCGVRLADDPARISPAQSDFVTPTTTSGSTNSSTGLNNTFPASQPYSITVTARDTAGNPIACDPATAGAAFSALWDGAAPADLRWSCNGSRFVATFTPTAGTHVLTISQHGVVGLRLVLEVAEVGPLMIIAFDPPSANANANPHNPNGHTNTNTNITRAHVNTTDPTFSEPLAGTALLLDQRGLPRRRRSGGNMRRHHLALSMQHP</sequence>
<organism evidence="4 5">
    <name type="scientific">Paratrimastix pyriformis</name>
    <dbReference type="NCBI Taxonomy" id="342808"/>
    <lineage>
        <taxon>Eukaryota</taxon>
        <taxon>Metamonada</taxon>
        <taxon>Preaxostyla</taxon>
        <taxon>Paratrimastigidae</taxon>
        <taxon>Paratrimastix</taxon>
    </lineage>
</organism>
<proteinExistence type="predicted"/>
<accession>A0ABQ8UBX0</accession>
<evidence type="ECO:0000256" key="1">
    <source>
        <dbReference type="PROSITE-ProRule" id="PRU00076"/>
    </source>
</evidence>
<feature type="compositionally biased region" description="Low complexity" evidence="2">
    <location>
        <begin position="1902"/>
        <end position="1918"/>
    </location>
</feature>
<evidence type="ECO:0000259" key="3">
    <source>
        <dbReference type="PROSITE" id="PS50026"/>
    </source>
</evidence>
<feature type="compositionally biased region" description="Basic residues" evidence="2">
    <location>
        <begin position="2064"/>
        <end position="2079"/>
    </location>
</feature>
<dbReference type="PROSITE" id="PS00022">
    <property type="entry name" value="EGF_1"/>
    <property type="match status" value="1"/>
</dbReference>
<reference evidence="4" key="1">
    <citation type="journal article" date="2022" name="bioRxiv">
        <title>Genomics of Preaxostyla Flagellates Illuminates Evolutionary Transitions and the Path Towards Mitochondrial Loss.</title>
        <authorList>
            <person name="Novak L.V.F."/>
            <person name="Treitli S.C."/>
            <person name="Pyrih J."/>
            <person name="Halakuc P."/>
            <person name="Pipaliya S.V."/>
            <person name="Vacek V."/>
            <person name="Brzon O."/>
            <person name="Soukal P."/>
            <person name="Eme L."/>
            <person name="Dacks J.B."/>
            <person name="Karnkowska A."/>
            <person name="Elias M."/>
            <person name="Hampl V."/>
        </authorList>
    </citation>
    <scope>NUCLEOTIDE SEQUENCE</scope>
    <source>
        <strain evidence="4">RCP-MX</strain>
    </source>
</reference>
<evidence type="ECO:0000313" key="5">
    <source>
        <dbReference type="Proteomes" id="UP001141327"/>
    </source>
</evidence>
<feature type="region of interest" description="Disordered" evidence="2">
    <location>
        <begin position="2062"/>
        <end position="2086"/>
    </location>
</feature>
<gene>
    <name evidence="4" type="ORF">PAPYR_7919</name>
</gene>
<feature type="disulfide bond" evidence="1">
    <location>
        <begin position="1761"/>
        <end position="1770"/>
    </location>
</feature>
<evidence type="ECO:0000313" key="4">
    <source>
        <dbReference type="EMBL" id="KAJ4456789.1"/>
    </source>
</evidence>
<keyword evidence="1" id="KW-0245">EGF-like domain</keyword>